<comment type="caution">
    <text evidence="2">The sequence shown here is derived from an EMBL/GenBank/DDBJ whole genome shotgun (WGS) entry which is preliminary data.</text>
</comment>
<name>A0A928US58_9SPHI</name>
<gene>
    <name evidence="2" type="ORF">C4F49_00765</name>
</gene>
<feature type="coiled-coil region" evidence="1">
    <location>
        <begin position="54"/>
        <end position="81"/>
    </location>
</feature>
<keyword evidence="3" id="KW-1185">Reference proteome</keyword>
<dbReference type="Proteomes" id="UP000616201">
    <property type="component" value="Unassembled WGS sequence"/>
</dbReference>
<dbReference type="EMBL" id="PRDK01000001">
    <property type="protein sequence ID" value="MBE8712210.1"/>
    <property type="molecule type" value="Genomic_DNA"/>
</dbReference>
<keyword evidence="1" id="KW-0175">Coiled coil</keyword>
<dbReference type="AlphaFoldDB" id="A0A928US58"/>
<evidence type="ECO:0000313" key="3">
    <source>
        <dbReference type="Proteomes" id="UP000616201"/>
    </source>
</evidence>
<reference evidence="2" key="1">
    <citation type="submission" date="2018-02" db="EMBL/GenBank/DDBJ databases">
        <authorList>
            <person name="Vasarhelyi B.M."/>
            <person name="Deshmukh S."/>
            <person name="Balint B."/>
            <person name="Kukolya J."/>
        </authorList>
    </citation>
    <scope>NUCLEOTIDE SEQUENCE</scope>
    <source>
        <strain evidence="2">KB22</strain>
    </source>
</reference>
<proteinExistence type="predicted"/>
<dbReference type="RefSeq" id="WP_196934551.1">
    <property type="nucleotide sequence ID" value="NZ_MU158698.1"/>
</dbReference>
<sequence>MGYAKERKKLEKLSEKITGLGHYDGKNLEIITDIFEQYSHTTRILKNKDPEHFNELYLNELQEIKEQKKALKLTTDEGERDSLFLTYKESLSNALTKTIQVISEIK</sequence>
<evidence type="ECO:0000256" key="1">
    <source>
        <dbReference type="SAM" id="Coils"/>
    </source>
</evidence>
<accession>A0A928US58</accession>
<protein>
    <submittedName>
        <fullName evidence="2">Uncharacterized protein</fullName>
    </submittedName>
</protein>
<evidence type="ECO:0000313" key="2">
    <source>
        <dbReference type="EMBL" id="MBE8712210.1"/>
    </source>
</evidence>
<organism evidence="2 3">
    <name type="scientific">Sphingobacterium hungaricum</name>
    <dbReference type="NCBI Taxonomy" id="2082723"/>
    <lineage>
        <taxon>Bacteria</taxon>
        <taxon>Pseudomonadati</taxon>
        <taxon>Bacteroidota</taxon>
        <taxon>Sphingobacteriia</taxon>
        <taxon>Sphingobacteriales</taxon>
        <taxon>Sphingobacteriaceae</taxon>
        <taxon>Sphingobacterium</taxon>
    </lineage>
</organism>